<dbReference type="InterPro" id="IPR020846">
    <property type="entry name" value="MFS_dom"/>
</dbReference>
<keyword evidence="5 7" id="KW-1133">Transmembrane helix</keyword>
<dbReference type="Proteomes" id="UP000005856">
    <property type="component" value="Unassembled WGS sequence"/>
</dbReference>
<feature type="transmembrane region" description="Helical" evidence="7">
    <location>
        <begin position="90"/>
        <end position="113"/>
    </location>
</feature>
<evidence type="ECO:0000313" key="10">
    <source>
        <dbReference type="Proteomes" id="UP000005856"/>
    </source>
</evidence>
<keyword evidence="2" id="KW-0813">Transport</keyword>
<protein>
    <submittedName>
        <fullName evidence="9">Putative MFS transporter</fullName>
    </submittedName>
</protein>
<evidence type="ECO:0000259" key="8">
    <source>
        <dbReference type="PROSITE" id="PS50850"/>
    </source>
</evidence>
<feature type="transmembrane region" description="Helical" evidence="7">
    <location>
        <begin position="258"/>
        <end position="281"/>
    </location>
</feature>
<gene>
    <name evidence="9" type="ORF">MDG893_15457</name>
</gene>
<dbReference type="Pfam" id="PF07690">
    <property type="entry name" value="MFS_1"/>
    <property type="match status" value="1"/>
</dbReference>
<dbReference type="eggNOG" id="COG2807">
    <property type="taxonomic scope" value="Bacteria"/>
</dbReference>
<feature type="transmembrane region" description="Helical" evidence="7">
    <location>
        <begin position="382"/>
        <end position="400"/>
    </location>
</feature>
<dbReference type="SUPFAM" id="SSF103473">
    <property type="entry name" value="MFS general substrate transporter"/>
    <property type="match status" value="1"/>
</dbReference>
<feature type="domain" description="Major facilitator superfamily (MFS) profile" evidence="8">
    <location>
        <begin position="21"/>
        <end position="416"/>
    </location>
</feature>
<evidence type="ECO:0000256" key="4">
    <source>
        <dbReference type="ARBA" id="ARBA00022692"/>
    </source>
</evidence>
<comment type="subcellular location">
    <subcellularLocation>
        <location evidence="1">Cell membrane</location>
        <topology evidence="1">Multi-pass membrane protein</topology>
    </subcellularLocation>
</comment>
<keyword evidence="4 7" id="KW-0812">Transmembrane</keyword>
<dbReference type="Gene3D" id="1.20.1250.20">
    <property type="entry name" value="MFS general substrate transporter like domains"/>
    <property type="match status" value="2"/>
</dbReference>
<name>A6EYX0_9GAMM</name>
<evidence type="ECO:0000256" key="3">
    <source>
        <dbReference type="ARBA" id="ARBA00022475"/>
    </source>
</evidence>
<feature type="transmembrane region" description="Helical" evidence="7">
    <location>
        <begin position="176"/>
        <end position="196"/>
    </location>
</feature>
<evidence type="ECO:0000313" key="9">
    <source>
        <dbReference type="EMBL" id="EDM48210.1"/>
    </source>
</evidence>
<evidence type="ECO:0000256" key="6">
    <source>
        <dbReference type="ARBA" id="ARBA00023136"/>
    </source>
</evidence>
<dbReference type="EMBL" id="ABCP01000008">
    <property type="protein sequence ID" value="EDM48210.1"/>
    <property type="molecule type" value="Genomic_DNA"/>
</dbReference>
<dbReference type="InterPro" id="IPR036259">
    <property type="entry name" value="MFS_trans_sf"/>
</dbReference>
<evidence type="ECO:0000256" key="1">
    <source>
        <dbReference type="ARBA" id="ARBA00004651"/>
    </source>
</evidence>
<dbReference type="CDD" id="cd06174">
    <property type="entry name" value="MFS"/>
    <property type="match status" value="1"/>
</dbReference>
<keyword evidence="10" id="KW-1185">Reference proteome</keyword>
<accession>A6EYX0</accession>
<dbReference type="AlphaFoldDB" id="A6EYX0"/>
<comment type="caution">
    <text evidence="9">The sequence shown here is derived from an EMBL/GenBank/DDBJ whole genome shotgun (WGS) entry which is preliminary data.</text>
</comment>
<feature type="transmembrane region" description="Helical" evidence="7">
    <location>
        <begin position="288"/>
        <end position="306"/>
    </location>
</feature>
<dbReference type="PANTHER" id="PTHR42718:SF46">
    <property type="entry name" value="BLR6921 PROTEIN"/>
    <property type="match status" value="1"/>
</dbReference>
<feature type="transmembrane region" description="Helical" evidence="7">
    <location>
        <begin position="224"/>
        <end position="246"/>
    </location>
</feature>
<dbReference type="InterPro" id="IPR011701">
    <property type="entry name" value="MFS"/>
</dbReference>
<organism evidence="9 10">
    <name type="scientific">Marinobacter algicola DG893</name>
    <dbReference type="NCBI Taxonomy" id="443152"/>
    <lineage>
        <taxon>Bacteria</taxon>
        <taxon>Pseudomonadati</taxon>
        <taxon>Pseudomonadota</taxon>
        <taxon>Gammaproteobacteria</taxon>
        <taxon>Pseudomonadales</taxon>
        <taxon>Marinobacteraceae</taxon>
        <taxon>Marinobacter</taxon>
    </lineage>
</organism>
<feature type="transmembrane region" description="Helical" evidence="7">
    <location>
        <begin position="318"/>
        <end position="341"/>
    </location>
</feature>
<keyword evidence="6 7" id="KW-0472">Membrane</keyword>
<reference evidence="9 10" key="1">
    <citation type="submission" date="2007-06" db="EMBL/GenBank/DDBJ databases">
        <authorList>
            <person name="Green D."/>
            <person name="Ferriera S."/>
            <person name="Johnson J."/>
            <person name="Kravitz S."/>
            <person name="Beeson K."/>
            <person name="Sutton G."/>
            <person name="Rogers Y.-H."/>
            <person name="Friedman R."/>
            <person name="Frazier M."/>
            <person name="Venter J.C."/>
        </authorList>
    </citation>
    <scope>NUCLEOTIDE SEQUENCE [LARGE SCALE GENOMIC DNA]</scope>
    <source>
        <strain evidence="9 10">DG893</strain>
    </source>
</reference>
<sequence>MPAPIPDLPTRAVAAMSHRRVVLFALATGWLAAAQVGKVAPALSLLTQDFNLSMVEAGWVASMIACVAAALGIFCGLASSVLGYGRSLMLGLALIVLGSLLAMAVPIVGWLLVTRFLEALGFVTVVVAAPSLLAVVLADTPVWRQRALVVWGTYMPVGIAAMMMVAPFLMEVVGWQGLWVLNVLMCGVMMLIALRWRALLASVSPRGTLSIRVLADGFRMTGPWLMGLSFGCYTSIWFMLVTWLPSFAVSHMGYSQSAAIWLTGAAVGLNIVGNLSAQLFYRVGAPRWSVLACVQLLIGSFGWVVFSSGFTDLERSAAAILACGLGGALPATVFSAIPFHARRPEQVAVGNGIVMQLGSLGTFVGPPAIALAVAHMGGWDCGRWLIPLLAAVGFGAAIGLRDVEQRMLCRDHTPLT</sequence>
<feature type="transmembrane region" description="Helical" evidence="7">
    <location>
        <begin position="119"/>
        <end position="137"/>
    </location>
</feature>
<dbReference type="PANTHER" id="PTHR42718">
    <property type="entry name" value="MAJOR FACILITATOR SUPERFAMILY MULTIDRUG TRANSPORTER MFSC"/>
    <property type="match status" value="1"/>
</dbReference>
<dbReference type="GO" id="GO:0005886">
    <property type="term" value="C:plasma membrane"/>
    <property type="evidence" value="ECO:0007669"/>
    <property type="project" value="UniProtKB-SubCell"/>
</dbReference>
<dbReference type="STRING" id="443152.MDG893_15457"/>
<feature type="transmembrane region" description="Helical" evidence="7">
    <location>
        <begin position="149"/>
        <end position="170"/>
    </location>
</feature>
<keyword evidence="3" id="KW-1003">Cell membrane</keyword>
<dbReference type="PROSITE" id="PS50850">
    <property type="entry name" value="MFS"/>
    <property type="match status" value="1"/>
</dbReference>
<evidence type="ECO:0000256" key="7">
    <source>
        <dbReference type="SAM" id="Phobius"/>
    </source>
</evidence>
<feature type="transmembrane region" description="Helical" evidence="7">
    <location>
        <begin position="58"/>
        <end position="78"/>
    </location>
</feature>
<feature type="transmembrane region" description="Helical" evidence="7">
    <location>
        <begin position="353"/>
        <end position="376"/>
    </location>
</feature>
<dbReference type="GO" id="GO:0022857">
    <property type="term" value="F:transmembrane transporter activity"/>
    <property type="evidence" value="ECO:0007669"/>
    <property type="project" value="InterPro"/>
</dbReference>
<evidence type="ECO:0000256" key="5">
    <source>
        <dbReference type="ARBA" id="ARBA00022989"/>
    </source>
</evidence>
<proteinExistence type="predicted"/>
<evidence type="ECO:0000256" key="2">
    <source>
        <dbReference type="ARBA" id="ARBA00022448"/>
    </source>
</evidence>